<dbReference type="InterPro" id="IPR008258">
    <property type="entry name" value="Transglycosylase_SLT_dom_1"/>
</dbReference>
<organism evidence="3 4">
    <name type="scientific">Segatella hominis</name>
    <dbReference type="NCBI Taxonomy" id="2518605"/>
    <lineage>
        <taxon>Bacteria</taxon>
        <taxon>Pseudomonadati</taxon>
        <taxon>Bacteroidota</taxon>
        <taxon>Bacteroidia</taxon>
        <taxon>Bacteroidales</taxon>
        <taxon>Prevotellaceae</taxon>
        <taxon>Segatella</taxon>
    </lineage>
</organism>
<comment type="caution">
    <text evidence="3">The sequence shown here is derived from an EMBL/GenBank/DDBJ whole genome shotgun (WGS) entry which is preliminary data.</text>
</comment>
<evidence type="ECO:0000259" key="2">
    <source>
        <dbReference type="Pfam" id="PF01464"/>
    </source>
</evidence>
<keyword evidence="4" id="KW-1185">Reference proteome</keyword>
<name>A0A4Y8VUQ3_9BACT</name>
<dbReference type="PANTHER" id="PTHR37423">
    <property type="entry name" value="SOLUBLE LYTIC MUREIN TRANSGLYCOSYLASE-RELATED"/>
    <property type="match status" value="1"/>
</dbReference>
<evidence type="ECO:0000313" key="4">
    <source>
        <dbReference type="Proteomes" id="UP000297872"/>
    </source>
</evidence>
<protein>
    <submittedName>
        <fullName evidence="3">Tail length tape measure protein</fullName>
    </submittedName>
</protein>
<dbReference type="EMBL" id="SGVY01000005">
    <property type="protein sequence ID" value="TFH84106.1"/>
    <property type="molecule type" value="Genomic_DNA"/>
</dbReference>
<gene>
    <name evidence="3" type="ORF">EXN75_03205</name>
</gene>
<dbReference type="Pfam" id="PF01464">
    <property type="entry name" value="SLT"/>
    <property type="match status" value="1"/>
</dbReference>
<evidence type="ECO:0000256" key="1">
    <source>
        <dbReference type="ARBA" id="ARBA00007734"/>
    </source>
</evidence>
<comment type="similarity">
    <text evidence="1">Belongs to the transglycosylase Slt family.</text>
</comment>
<dbReference type="Gene3D" id="3.40.190.10">
    <property type="entry name" value="Periplasmic binding protein-like II"/>
    <property type="match status" value="1"/>
</dbReference>
<accession>A0A4Y8VUQ3</accession>
<dbReference type="InterPro" id="IPR023346">
    <property type="entry name" value="Lysozyme-like_dom_sf"/>
</dbReference>
<dbReference type="CDD" id="cd13403">
    <property type="entry name" value="MLTF-like"/>
    <property type="match status" value="1"/>
</dbReference>
<dbReference type="RefSeq" id="WP_134842744.1">
    <property type="nucleotide sequence ID" value="NZ_SGVY01000005.1"/>
</dbReference>
<evidence type="ECO:0000313" key="3">
    <source>
        <dbReference type="EMBL" id="TFH84106.1"/>
    </source>
</evidence>
<dbReference type="GeneID" id="302994305"/>
<dbReference type="OrthoDB" id="9815002at2"/>
<feature type="domain" description="Transglycosylase SLT" evidence="2">
    <location>
        <begin position="225"/>
        <end position="339"/>
    </location>
</feature>
<dbReference type="PROSITE" id="PS51257">
    <property type="entry name" value="PROKAR_LIPOPROTEIN"/>
    <property type="match status" value="1"/>
</dbReference>
<proteinExistence type="inferred from homology"/>
<dbReference type="Proteomes" id="UP000297872">
    <property type="component" value="Unassembled WGS sequence"/>
</dbReference>
<sequence length="422" mass="46837">MKTGSYFETAILTICLLSLTASCKTENKKTEYTPWGTVIEDGETGDAEASDSSSSASNFSLADIENNGELIMLTLSGPSTYYDYKGVGLGMDYLLCEKFASSIGVSVRVELCKDTLDMINKLKKGKGDLIAYPLKKGKRNDIAYCGAYQTSKEKDSDQTTASVQWAVNKGNKSLEEALNHWFTPHILANVQKEEKRILSEGLIIHKVYAPMINAAGGVISKYDHLFKKYAPMARIDWRLMAAQCYTESGFDTYAKSWAGYCGLMAIMPGTAKELGIPVSSLTNPEINISASATCMAKFERMFQDIGDPFERLKFRLAAYNAGPWHIRDAMALTRQHGKNPHHWDDVAESVLKLSDPTYYKLPIIKCGYMRGSETVNYVSKIMQRWSSYCGSARGGVSTGNGLSPDFDHSIPQRATKKYKYHV</sequence>
<reference evidence="3 4" key="1">
    <citation type="submission" date="2019-02" db="EMBL/GenBank/DDBJ databases">
        <title>Draft Genome Sequence of the Prevotella sp. BCRC 81118, Isolated from Human Feces.</title>
        <authorList>
            <person name="Huang C.-H."/>
        </authorList>
    </citation>
    <scope>NUCLEOTIDE SEQUENCE [LARGE SCALE GENOMIC DNA]</scope>
    <source>
        <strain evidence="3 4">BCRC 81118</strain>
    </source>
</reference>
<dbReference type="SUPFAM" id="SSF53955">
    <property type="entry name" value="Lysozyme-like"/>
    <property type="match status" value="1"/>
</dbReference>
<dbReference type="AlphaFoldDB" id="A0A4Y8VUQ3"/>
<dbReference type="PANTHER" id="PTHR37423:SF2">
    <property type="entry name" value="MEMBRANE-BOUND LYTIC MUREIN TRANSGLYCOSYLASE C"/>
    <property type="match status" value="1"/>
</dbReference>
<dbReference type="Gene3D" id="1.10.530.10">
    <property type="match status" value="1"/>
</dbReference>